<organism evidence="1 2">
    <name type="scientific">Microvirga vignae</name>
    <dbReference type="NCBI Taxonomy" id="1225564"/>
    <lineage>
        <taxon>Bacteria</taxon>
        <taxon>Pseudomonadati</taxon>
        <taxon>Pseudomonadota</taxon>
        <taxon>Alphaproteobacteria</taxon>
        <taxon>Hyphomicrobiales</taxon>
        <taxon>Methylobacteriaceae</taxon>
        <taxon>Microvirga</taxon>
    </lineage>
</organism>
<proteinExistence type="predicted"/>
<dbReference type="PATRIC" id="fig|1225564.3.peg.3594"/>
<dbReference type="OrthoDB" id="7630456at2"/>
<evidence type="ECO:0000313" key="1">
    <source>
        <dbReference type="EMBL" id="KLK92715.1"/>
    </source>
</evidence>
<protein>
    <recommendedName>
        <fullName evidence="3">Gene transfer agent protein</fullName>
    </recommendedName>
</protein>
<dbReference type="Pfam" id="PF11367">
    <property type="entry name" value="Tail_completion_gp17"/>
    <property type="match status" value="1"/>
</dbReference>
<keyword evidence="2" id="KW-1185">Reference proteome</keyword>
<dbReference type="RefSeq" id="WP_047189536.1">
    <property type="nucleotide sequence ID" value="NZ_LCYG01000032.1"/>
</dbReference>
<comment type="caution">
    <text evidence="1">The sequence shown here is derived from an EMBL/GenBank/DDBJ whole genome shotgun (WGS) entry which is preliminary data.</text>
</comment>
<evidence type="ECO:0008006" key="3">
    <source>
        <dbReference type="Google" id="ProtNLM"/>
    </source>
</evidence>
<evidence type="ECO:0000313" key="2">
    <source>
        <dbReference type="Proteomes" id="UP000035489"/>
    </source>
</evidence>
<dbReference type="Gene3D" id="3.30.2000.30">
    <property type="match status" value="1"/>
</dbReference>
<accession>A0A0H1RBV7</accession>
<dbReference type="Proteomes" id="UP000035489">
    <property type="component" value="Unassembled WGS sequence"/>
</dbReference>
<dbReference type="AlphaFoldDB" id="A0A0H1RBV7"/>
<gene>
    <name evidence="1" type="ORF">AA309_13705</name>
</gene>
<reference evidence="1 2" key="1">
    <citation type="submission" date="2015-05" db="EMBL/GenBank/DDBJ databases">
        <title>Draft genome sequence of Microvirga vignae strain BR3299, a novel nitrogen fixing bacteria isolated from Brazil semi-aired region.</title>
        <authorList>
            <person name="Zilli J.E."/>
            <person name="Passos S.R."/>
            <person name="Leite J."/>
            <person name="Baldani J.I."/>
            <person name="Xavier G.R."/>
            <person name="Rumjaneck N.G."/>
            <person name="Simoes-Araujo J.L."/>
        </authorList>
    </citation>
    <scope>NUCLEOTIDE SEQUENCE [LARGE SCALE GENOMIC DNA]</scope>
    <source>
        <strain evidence="1 2">BR3299</strain>
    </source>
</reference>
<dbReference type="STRING" id="1225564.AA309_13705"/>
<dbReference type="InterPro" id="IPR053745">
    <property type="entry name" value="Viral_Tail_Comp_sf"/>
</dbReference>
<dbReference type="EMBL" id="LCYG01000032">
    <property type="protein sequence ID" value="KLK92715.1"/>
    <property type="molecule type" value="Genomic_DNA"/>
</dbReference>
<dbReference type="InterPro" id="IPR021508">
    <property type="entry name" value="Gp17-like"/>
</dbReference>
<sequence>MTSPILALRRAILEAAAGDAELIALMGGTLRLYDEPPRNAEPVYALFGDVTAQDWSTDTDRGHEQDLTIVVWSVRGSACTGLSAAERFAALLDDAPLILVGHRLVNLRVAEIASARDKDTQLARVTLHLRAVTERG</sequence>
<name>A0A0H1RBV7_9HYPH</name>